<dbReference type="InterPro" id="IPR027417">
    <property type="entry name" value="P-loop_NTPase"/>
</dbReference>
<dbReference type="InterPro" id="IPR013986">
    <property type="entry name" value="DExx_box_DNA_helicase_dom_sf"/>
</dbReference>
<evidence type="ECO:0000256" key="2">
    <source>
        <dbReference type="ARBA" id="ARBA00022741"/>
    </source>
</evidence>
<comment type="catalytic activity">
    <reaction evidence="8">
        <text>Couples ATP hydrolysis with the unwinding of duplex DNA by translocating in the 3'-5' direction.</text>
        <dbReference type="EC" id="5.6.2.4"/>
    </reaction>
</comment>
<dbReference type="Gene3D" id="3.40.50.300">
    <property type="entry name" value="P-loop containing nucleotide triphosphate hydrolases"/>
    <property type="match status" value="2"/>
</dbReference>
<evidence type="ECO:0000256" key="6">
    <source>
        <dbReference type="ARBA" id="ARBA00023125"/>
    </source>
</evidence>
<dbReference type="InterPro" id="IPR014016">
    <property type="entry name" value="UvrD-like_ATP-bd"/>
</dbReference>
<gene>
    <name evidence="15" type="ORF">NX720_23085</name>
</gene>
<evidence type="ECO:0000256" key="5">
    <source>
        <dbReference type="ARBA" id="ARBA00022840"/>
    </source>
</evidence>
<dbReference type="RefSeq" id="WP_262597820.1">
    <property type="nucleotide sequence ID" value="NZ_CP103300.1"/>
</dbReference>
<evidence type="ECO:0000313" key="16">
    <source>
        <dbReference type="Proteomes" id="UP001163255"/>
    </source>
</evidence>
<dbReference type="SUPFAM" id="SSF52540">
    <property type="entry name" value="P-loop containing nucleoside triphosphate hydrolases"/>
    <property type="match status" value="1"/>
</dbReference>
<accession>A0ABY6GSF7</accession>
<dbReference type="GO" id="GO:0004386">
    <property type="term" value="F:helicase activity"/>
    <property type="evidence" value="ECO:0007669"/>
    <property type="project" value="UniProtKB-KW"/>
</dbReference>
<dbReference type="Pfam" id="PF00580">
    <property type="entry name" value="UvrD-helicase"/>
    <property type="match status" value="1"/>
</dbReference>
<dbReference type="Pfam" id="PF13361">
    <property type="entry name" value="UvrD_C"/>
    <property type="match status" value="1"/>
</dbReference>
<evidence type="ECO:0000259" key="13">
    <source>
        <dbReference type="PROSITE" id="PS51198"/>
    </source>
</evidence>
<keyword evidence="2 12" id="KW-0547">Nucleotide-binding</keyword>
<organism evidence="15 16">
    <name type="scientific">Endozoicomonas euniceicola</name>
    <dbReference type="NCBI Taxonomy" id="1234143"/>
    <lineage>
        <taxon>Bacteria</taxon>
        <taxon>Pseudomonadati</taxon>
        <taxon>Pseudomonadota</taxon>
        <taxon>Gammaproteobacteria</taxon>
        <taxon>Oceanospirillales</taxon>
        <taxon>Endozoicomonadaceae</taxon>
        <taxon>Endozoicomonas</taxon>
    </lineage>
</organism>
<comment type="similarity">
    <text evidence="1">Belongs to the helicase family. UvrD subfamily.</text>
</comment>
<dbReference type="Proteomes" id="UP001163255">
    <property type="component" value="Chromosome"/>
</dbReference>
<evidence type="ECO:0000256" key="3">
    <source>
        <dbReference type="ARBA" id="ARBA00022801"/>
    </source>
</evidence>
<evidence type="ECO:0000259" key="14">
    <source>
        <dbReference type="PROSITE" id="PS51217"/>
    </source>
</evidence>
<keyword evidence="5 12" id="KW-0067">ATP-binding</keyword>
<dbReference type="Gene3D" id="1.10.10.160">
    <property type="match status" value="1"/>
</dbReference>
<feature type="domain" description="UvrD-like helicase ATP-binding" evidence="13">
    <location>
        <begin position="1"/>
        <end position="297"/>
    </location>
</feature>
<name>A0ABY6GSF7_9GAMM</name>
<feature type="binding site" evidence="12">
    <location>
        <begin position="22"/>
        <end position="29"/>
    </location>
    <ligand>
        <name>ATP</name>
        <dbReference type="ChEBI" id="CHEBI:30616"/>
    </ligand>
</feature>
<dbReference type="PROSITE" id="PS51198">
    <property type="entry name" value="UVRD_HELICASE_ATP_BIND"/>
    <property type="match status" value="1"/>
</dbReference>
<keyword evidence="7" id="KW-0413">Isomerase</keyword>
<evidence type="ECO:0000256" key="11">
    <source>
        <dbReference type="ARBA" id="ARBA00048988"/>
    </source>
</evidence>
<keyword evidence="6" id="KW-0238">DNA-binding</keyword>
<evidence type="ECO:0000313" key="15">
    <source>
        <dbReference type="EMBL" id="UYM15681.1"/>
    </source>
</evidence>
<proteinExistence type="inferred from homology"/>
<dbReference type="PANTHER" id="PTHR11070">
    <property type="entry name" value="UVRD / RECB / PCRA DNA HELICASE FAMILY MEMBER"/>
    <property type="match status" value="1"/>
</dbReference>
<sequence length="802" mass="91666">MELTPHQQTVASHQNGHALCIAVAGSGKTTTLAHLIKNLLASGADARRIMVMMFNKSAQLDFSDKLHRLVRQSLPVEIPLPEVRTYHSTGLRLLKSLESWGLRTPFERQPMGDKETELLIRNLIFQFAPGTMKDRLKSDTAKYIESVIQFIDSVKAFLTTPEQYFKENNYPDEFRFFQPIFYAFEQWRHEHRRITFTDMLYDTVCLIEQHPEILPRVTNKMDYIIVDEYQDTSTLQHRFTQIIAGARARVVAVGDPDQTIYEFAGANINNILSHFENDFGQQAEVDQLTLPHTFRYGHSIAMAASHLIARNKARKNVICQAHNDNAPSNIEVTQSQDETDTLIKALVNHLQQPVPEALAILVRVWAQAVPIELSLLERGIPYRHDGPSLFERPEIDALMAALELNSGQFHFMSIDQRQKRLQRLLTLPHIGLKTHLAEQLVDNLKRLEDGYGKALSLYSERLTGISDYQRKKLAIRGKVWSYLEKSGDSETTTKLLNNYIIQTELRDSLQSMSLNDQRTEEQLLAIDGLLAYIRQLNVSPSECYQHIAVLKQKNRERSRSRSDNQLITLSSSHRAKGLEWPVVFIPGLTGKYWPFVREDDLAGPTANDLEAERRLLYVAMTRARKTLHLFTCPGDIHTLSANWAQDKKVTPSRFLAEMALPAAQTFSQYLHDNDNDSLIKAMEQTGLTRQSRLYLEAVRPELAEAIARIPSRKDILSQQKRQSYNKARSHPARQAVLSSLHQASAASDNEPWQPDARVRHSIFGVGRVIEVNDSNFVILFDSQHGVKRFARTEQVRHLFERA</sequence>
<evidence type="ECO:0000256" key="9">
    <source>
        <dbReference type="ARBA" id="ARBA00034808"/>
    </source>
</evidence>
<evidence type="ECO:0000256" key="8">
    <source>
        <dbReference type="ARBA" id="ARBA00034617"/>
    </source>
</evidence>
<evidence type="ECO:0000256" key="10">
    <source>
        <dbReference type="ARBA" id="ARBA00034923"/>
    </source>
</evidence>
<dbReference type="EC" id="5.6.2.4" evidence="9"/>
<evidence type="ECO:0000256" key="4">
    <source>
        <dbReference type="ARBA" id="ARBA00022806"/>
    </source>
</evidence>
<evidence type="ECO:0000256" key="1">
    <source>
        <dbReference type="ARBA" id="ARBA00009922"/>
    </source>
</evidence>
<dbReference type="CDD" id="cd17932">
    <property type="entry name" value="DEXQc_UvrD"/>
    <property type="match status" value="1"/>
</dbReference>
<dbReference type="InterPro" id="IPR000212">
    <property type="entry name" value="DNA_helicase_UvrD/REP"/>
</dbReference>
<comment type="catalytic activity">
    <reaction evidence="11">
        <text>ATP + H2O = ADP + phosphate + H(+)</text>
        <dbReference type="Rhea" id="RHEA:13065"/>
        <dbReference type="ChEBI" id="CHEBI:15377"/>
        <dbReference type="ChEBI" id="CHEBI:15378"/>
        <dbReference type="ChEBI" id="CHEBI:30616"/>
        <dbReference type="ChEBI" id="CHEBI:43474"/>
        <dbReference type="ChEBI" id="CHEBI:456216"/>
        <dbReference type="EC" id="5.6.2.4"/>
    </reaction>
</comment>
<reference evidence="15" key="1">
    <citation type="submission" date="2022-10" db="EMBL/GenBank/DDBJ databases">
        <title>Completed Genome Sequence of two octocoral isolated bacterium, Endozoicomonas euniceicola EF212T and Endozoicomonas gorgoniicola PS125T.</title>
        <authorList>
            <person name="Chiou Y.-J."/>
            <person name="Chen Y.-H."/>
        </authorList>
    </citation>
    <scope>NUCLEOTIDE SEQUENCE</scope>
    <source>
        <strain evidence="15">EF212</strain>
    </source>
</reference>
<keyword evidence="16" id="KW-1185">Reference proteome</keyword>
<protein>
    <recommendedName>
        <fullName evidence="9">DNA 3'-5' helicase</fullName>
        <ecNumber evidence="9">5.6.2.4</ecNumber>
    </recommendedName>
    <alternativeName>
        <fullName evidence="10">DNA 3'-5' helicase II</fullName>
    </alternativeName>
</protein>
<dbReference type="PANTHER" id="PTHR11070:SF2">
    <property type="entry name" value="ATP-DEPENDENT DNA HELICASE SRS2"/>
    <property type="match status" value="1"/>
</dbReference>
<evidence type="ECO:0000256" key="7">
    <source>
        <dbReference type="ARBA" id="ARBA00023235"/>
    </source>
</evidence>
<dbReference type="CDD" id="cd18807">
    <property type="entry name" value="SF1_C_UvrD"/>
    <property type="match status" value="1"/>
</dbReference>
<dbReference type="EMBL" id="CP103300">
    <property type="protein sequence ID" value="UYM15681.1"/>
    <property type="molecule type" value="Genomic_DNA"/>
</dbReference>
<dbReference type="PROSITE" id="PS51217">
    <property type="entry name" value="UVRD_HELICASE_CTER"/>
    <property type="match status" value="1"/>
</dbReference>
<feature type="domain" description="UvrD-like helicase C-terminal" evidence="14">
    <location>
        <begin position="298"/>
        <end position="577"/>
    </location>
</feature>
<evidence type="ECO:0000256" key="12">
    <source>
        <dbReference type="PROSITE-ProRule" id="PRU00560"/>
    </source>
</evidence>
<dbReference type="Gene3D" id="1.10.486.10">
    <property type="entry name" value="PCRA, domain 4"/>
    <property type="match status" value="1"/>
</dbReference>
<keyword evidence="4 12" id="KW-0347">Helicase</keyword>
<keyword evidence="3 12" id="KW-0378">Hydrolase</keyword>
<dbReference type="InterPro" id="IPR014017">
    <property type="entry name" value="DNA_helicase_UvrD-like_C"/>
</dbReference>